<evidence type="ECO:0000313" key="1">
    <source>
        <dbReference type="EMBL" id="USR78792.1"/>
    </source>
</evidence>
<gene>
    <name evidence="1" type="ORF">NG665_05195</name>
</gene>
<keyword evidence="2" id="KW-1185">Reference proteome</keyword>
<evidence type="ECO:0000313" key="2">
    <source>
        <dbReference type="Proteomes" id="UP001056109"/>
    </source>
</evidence>
<dbReference type="Proteomes" id="UP001056109">
    <property type="component" value="Chromosome"/>
</dbReference>
<name>A0ABY5AFZ1_9ACTO</name>
<evidence type="ECO:0008006" key="3">
    <source>
        <dbReference type="Google" id="ProtNLM"/>
    </source>
</evidence>
<organism evidence="1 2">
    <name type="scientific">Arcanobacterium pinnipediorum</name>
    <dbReference type="NCBI Taxonomy" id="1503041"/>
    <lineage>
        <taxon>Bacteria</taxon>
        <taxon>Bacillati</taxon>
        <taxon>Actinomycetota</taxon>
        <taxon>Actinomycetes</taxon>
        <taxon>Actinomycetales</taxon>
        <taxon>Actinomycetaceae</taxon>
        <taxon>Arcanobacterium</taxon>
    </lineage>
</organism>
<reference evidence="1" key="1">
    <citation type="submission" date="2022-06" db="EMBL/GenBank/DDBJ databases">
        <title>Complete Genome Sequence of Arcanobacterium pinnipediorum strain DSM 28752 isolated from a harbour seal.</title>
        <authorList>
            <person name="Borowiak M."/>
            <person name="Kreitlow A."/>
            <person name="Alssahen M."/>
            <person name="Malorny B."/>
            <person name="Laemmler C."/>
            <person name="Prenger-Berninghoff E."/>
            <person name="Siebert U."/>
            <person name="Ploetz M."/>
            <person name="Abdulmawjood A."/>
        </authorList>
    </citation>
    <scope>NUCLEOTIDE SEQUENCE</scope>
    <source>
        <strain evidence="1">DSM 28752</strain>
    </source>
</reference>
<accession>A0ABY5AFZ1</accession>
<sequence length="352" mass="39591">MAIFGWRRKSPEYQAREQEIRALLDALPPLTRHQDDFFDLGAKQAAQAWMAGDFDAVDSIYNSLVGLDRPRFLIDFHFLIKPVPPEHLAAAQAHGSIASLLGAIQAAVWVSGEYRGYGTIDTVTEEGGEGFEDYSRIAMRLALQAAQLDPTDPHPLVLGQGPTRIFDRKKVLEWAELWQERDPWNYAGWYMLLGVLDWRWLGEEDDLQNIASHLAHNAPEGSPALAVSMIALAITSVTYRTFGELSYPKVDEIVWLSPQGQQTVATAFERLVPHIDITDPLGFLMVNWLVYGTSMACMPQLSVKLWEMMDGKLAVGLWGIRGEDSLETAIKAREDAYRQAYIQLHPLPEDNR</sequence>
<protein>
    <recommendedName>
        <fullName evidence="3">DUF2236 domain-containing protein</fullName>
    </recommendedName>
</protein>
<dbReference type="EMBL" id="CP099547">
    <property type="protein sequence ID" value="USR78792.1"/>
    <property type="molecule type" value="Genomic_DNA"/>
</dbReference>
<dbReference type="RefSeq" id="WP_252672605.1">
    <property type="nucleotide sequence ID" value="NZ_CP099547.1"/>
</dbReference>
<proteinExistence type="predicted"/>